<dbReference type="Pfam" id="PF01695">
    <property type="entry name" value="IstB_IS21"/>
    <property type="match status" value="1"/>
</dbReference>
<dbReference type="SUPFAM" id="SSF52540">
    <property type="entry name" value="P-loop containing nucleoside triphosphate hydrolases"/>
    <property type="match status" value="1"/>
</dbReference>
<name>A0A934JZX0_9BACT</name>
<dbReference type="PANTHER" id="PTHR30050:SF4">
    <property type="entry name" value="ATP-BINDING PROTEIN RV3427C IN INSERTION SEQUENCE-RELATED"/>
    <property type="match status" value="1"/>
</dbReference>
<dbReference type="RefSeq" id="WP_337314404.1">
    <property type="nucleotide sequence ID" value="NZ_JAEKNS010000162.1"/>
</dbReference>
<evidence type="ECO:0000256" key="3">
    <source>
        <dbReference type="ARBA" id="ARBA00022840"/>
    </source>
</evidence>
<dbReference type="InterPro" id="IPR028350">
    <property type="entry name" value="DNAC/IstB-like"/>
</dbReference>
<dbReference type="Proteomes" id="UP000606991">
    <property type="component" value="Unassembled WGS sequence"/>
</dbReference>
<keyword evidence="2" id="KW-0547">Nucleotide-binding</keyword>
<dbReference type="InterPro" id="IPR003593">
    <property type="entry name" value="AAA+_ATPase"/>
</dbReference>
<dbReference type="PANTHER" id="PTHR30050">
    <property type="entry name" value="CHROMOSOMAL REPLICATION INITIATOR PROTEIN DNAA"/>
    <property type="match status" value="1"/>
</dbReference>
<dbReference type="InterPro" id="IPR047661">
    <property type="entry name" value="IstB"/>
</dbReference>
<evidence type="ECO:0000256" key="2">
    <source>
        <dbReference type="ARBA" id="ARBA00022741"/>
    </source>
</evidence>
<reference evidence="6 7" key="1">
    <citation type="submission" date="2020-10" db="EMBL/GenBank/DDBJ databases">
        <title>Ca. Dormibacterota MAGs.</title>
        <authorList>
            <person name="Montgomery K."/>
        </authorList>
    </citation>
    <scope>NUCLEOTIDE SEQUENCE [LARGE SCALE GENOMIC DNA]</scope>
    <source>
        <strain evidence="6">SC8812_S17_18</strain>
    </source>
</reference>
<feature type="compositionally biased region" description="Polar residues" evidence="4">
    <location>
        <begin position="244"/>
        <end position="254"/>
    </location>
</feature>
<evidence type="ECO:0000313" key="6">
    <source>
        <dbReference type="EMBL" id="MBJ7596399.1"/>
    </source>
</evidence>
<dbReference type="EMBL" id="JAEKNS010000162">
    <property type="protein sequence ID" value="MBJ7596399.1"/>
    <property type="molecule type" value="Genomic_DNA"/>
</dbReference>
<feature type="region of interest" description="Disordered" evidence="4">
    <location>
        <begin position="235"/>
        <end position="254"/>
    </location>
</feature>
<keyword evidence="3" id="KW-0067">ATP-binding</keyword>
<evidence type="ECO:0000256" key="1">
    <source>
        <dbReference type="ARBA" id="ARBA00008059"/>
    </source>
</evidence>
<evidence type="ECO:0000256" key="4">
    <source>
        <dbReference type="SAM" id="MobiDB-lite"/>
    </source>
</evidence>
<dbReference type="GO" id="GO:0005524">
    <property type="term" value="F:ATP binding"/>
    <property type="evidence" value="ECO:0007669"/>
    <property type="project" value="UniProtKB-KW"/>
</dbReference>
<feature type="domain" description="AAA+ ATPase" evidence="5">
    <location>
        <begin position="96"/>
        <end position="231"/>
    </location>
</feature>
<dbReference type="AlphaFoldDB" id="A0A934JZX0"/>
<dbReference type="PIRSF" id="PIRSF003073">
    <property type="entry name" value="DNAC_TnpB_IstB"/>
    <property type="match status" value="1"/>
</dbReference>
<dbReference type="CDD" id="cd00009">
    <property type="entry name" value="AAA"/>
    <property type="match status" value="1"/>
</dbReference>
<dbReference type="GO" id="GO:0006260">
    <property type="term" value="P:DNA replication"/>
    <property type="evidence" value="ECO:0007669"/>
    <property type="project" value="TreeGrafter"/>
</dbReference>
<proteinExistence type="inferred from homology"/>
<evidence type="ECO:0000313" key="7">
    <source>
        <dbReference type="Proteomes" id="UP000606991"/>
    </source>
</evidence>
<dbReference type="NCBIfam" id="NF038214">
    <property type="entry name" value="IS21_help_AAA"/>
    <property type="match status" value="1"/>
</dbReference>
<dbReference type="Gene3D" id="3.40.50.300">
    <property type="entry name" value="P-loop containing nucleotide triphosphate hydrolases"/>
    <property type="match status" value="1"/>
</dbReference>
<gene>
    <name evidence="6" type="primary">istB</name>
    <name evidence="6" type="ORF">JF886_16350</name>
</gene>
<sequence length="254" mass="28167">MHDLDSRLRHLRLTGMAEALPARNQEAIGNNLAHVDFLALLVEDELTRRRDRLFARRIKQARLPQLKTLQDFDWTFNPTIPKALILDLATTRFVREHAGVLLVGPPGVGKSHICMALALAAIEAGHTVLYRSAFDLAEDMSEAAATGTRKALVRQLGRVDLLCIDDLGMRTLPSSAAEDLLEVVTRRYEGGATMFTSNRPLEDWGTVLGDTAAAGALLDRFLHHAEIIKIQGKSYRMHDRQRQRSPGSLTSKAS</sequence>
<organism evidence="6 7">
    <name type="scientific">Candidatus Aeolococcus gillhamiae</name>
    <dbReference type="NCBI Taxonomy" id="3127015"/>
    <lineage>
        <taxon>Bacteria</taxon>
        <taxon>Bacillati</taxon>
        <taxon>Candidatus Dormiibacterota</taxon>
        <taxon>Candidatus Dormibacteria</taxon>
        <taxon>Candidatus Aeolococcales</taxon>
        <taxon>Candidatus Aeolococcaceae</taxon>
        <taxon>Candidatus Aeolococcus</taxon>
    </lineage>
</organism>
<dbReference type="SMART" id="SM00382">
    <property type="entry name" value="AAA"/>
    <property type="match status" value="1"/>
</dbReference>
<comment type="caution">
    <text evidence="6">The sequence shown here is derived from an EMBL/GenBank/DDBJ whole genome shotgun (WGS) entry which is preliminary data.</text>
</comment>
<comment type="similarity">
    <text evidence="1">Belongs to the IS21/IS1162 putative ATP-binding protein family.</text>
</comment>
<dbReference type="InterPro" id="IPR002611">
    <property type="entry name" value="IstB_ATP-bd"/>
</dbReference>
<accession>A0A934JZX0</accession>
<protein>
    <submittedName>
        <fullName evidence="6">IS21-like element helper ATPase IstB</fullName>
    </submittedName>
</protein>
<evidence type="ECO:0000259" key="5">
    <source>
        <dbReference type="SMART" id="SM00382"/>
    </source>
</evidence>
<dbReference type="InterPro" id="IPR027417">
    <property type="entry name" value="P-loop_NTPase"/>
</dbReference>